<sequence length="117" mass="12339">MYALLWTRHNAATVAPGSSGCTAPCGAHRRRPHFSSSRRHTRKATLHLAHPSPPTAVVALSPRIPLASSALPTAPPSPPSSSLSPSPFARGRSRGGLSIREVFPPCLPVLEVSQSHI</sequence>
<reference evidence="2" key="2">
    <citation type="submission" date="2021-02" db="EMBL/GenBank/DDBJ databases">
        <authorList>
            <person name="Kimball J.A."/>
            <person name="Haas M.W."/>
            <person name="Macchietto M."/>
            <person name="Kono T."/>
            <person name="Duquette J."/>
            <person name="Shao M."/>
        </authorList>
    </citation>
    <scope>NUCLEOTIDE SEQUENCE</scope>
    <source>
        <tissue evidence="2">Fresh leaf tissue</tissue>
    </source>
</reference>
<accession>A0A8J5S900</accession>
<dbReference type="EMBL" id="JAAALK010000288">
    <property type="protein sequence ID" value="KAG8052416.1"/>
    <property type="molecule type" value="Genomic_DNA"/>
</dbReference>
<gene>
    <name evidence="2" type="ORF">GUJ93_ZPchr0001g29907</name>
</gene>
<feature type="compositionally biased region" description="Basic residues" evidence="1">
    <location>
        <begin position="27"/>
        <end position="43"/>
    </location>
</feature>
<organism evidence="2 3">
    <name type="scientific">Zizania palustris</name>
    <name type="common">Northern wild rice</name>
    <dbReference type="NCBI Taxonomy" id="103762"/>
    <lineage>
        <taxon>Eukaryota</taxon>
        <taxon>Viridiplantae</taxon>
        <taxon>Streptophyta</taxon>
        <taxon>Embryophyta</taxon>
        <taxon>Tracheophyta</taxon>
        <taxon>Spermatophyta</taxon>
        <taxon>Magnoliopsida</taxon>
        <taxon>Liliopsida</taxon>
        <taxon>Poales</taxon>
        <taxon>Poaceae</taxon>
        <taxon>BOP clade</taxon>
        <taxon>Oryzoideae</taxon>
        <taxon>Oryzeae</taxon>
        <taxon>Zizaniinae</taxon>
        <taxon>Zizania</taxon>
    </lineage>
</organism>
<comment type="caution">
    <text evidence="2">The sequence shown here is derived from an EMBL/GenBank/DDBJ whole genome shotgun (WGS) entry which is preliminary data.</text>
</comment>
<proteinExistence type="predicted"/>
<name>A0A8J5S900_ZIZPA</name>
<keyword evidence="3" id="KW-1185">Reference proteome</keyword>
<feature type="region of interest" description="Disordered" evidence="1">
    <location>
        <begin position="16"/>
        <end position="43"/>
    </location>
</feature>
<dbReference type="AlphaFoldDB" id="A0A8J5S900"/>
<evidence type="ECO:0000256" key="1">
    <source>
        <dbReference type="SAM" id="MobiDB-lite"/>
    </source>
</evidence>
<feature type="region of interest" description="Disordered" evidence="1">
    <location>
        <begin position="68"/>
        <end position="94"/>
    </location>
</feature>
<evidence type="ECO:0000313" key="3">
    <source>
        <dbReference type="Proteomes" id="UP000729402"/>
    </source>
</evidence>
<evidence type="ECO:0000313" key="2">
    <source>
        <dbReference type="EMBL" id="KAG8052416.1"/>
    </source>
</evidence>
<dbReference type="Proteomes" id="UP000729402">
    <property type="component" value="Unassembled WGS sequence"/>
</dbReference>
<protein>
    <submittedName>
        <fullName evidence="2">Uncharacterized protein</fullName>
    </submittedName>
</protein>
<reference evidence="2" key="1">
    <citation type="journal article" date="2021" name="bioRxiv">
        <title>Whole Genome Assembly and Annotation of Northern Wild Rice, Zizania palustris L., Supports a Whole Genome Duplication in the Zizania Genus.</title>
        <authorList>
            <person name="Haas M."/>
            <person name="Kono T."/>
            <person name="Macchietto M."/>
            <person name="Millas R."/>
            <person name="McGilp L."/>
            <person name="Shao M."/>
            <person name="Duquette J."/>
            <person name="Hirsch C.N."/>
            <person name="Kimball J."/>
        </authorList>
    </citation>
    <scope>NUCLEOTIDE SEQUENCE</scope>
    <source>
        <tissue evidence="2">Fresh leaf tissue</tissue>
    </source>
</reference>